<dbReference type="Proteomes" id="UP000268844">
    <property type="component" value="Unassembled WGS sequence"/>
</dbReference>
<dbReference type="SUPFAM" id="SSF47336">
    <property type="entry name" value="ACP-like"/>
    <property type="match status" value="1"/>
</dbReference>
<sequence length="84" mass="9093">MTENIEQNIKNFIVEQFLFGDASVAPANDASLLDDGIMDSTSVLELVAYIEESYGLEIPDADIVPANLDSIAAITRYITARKAA</sequence>
<organism evidence="2 3">
    <name type="scientific">Devosia equisanguinis</name>
    <dbReference type="NCBI Taxonomy" id="2490941"/>
    <lineage>
        <taxon>Bacteria</taxon>
        <taxon>Pseudomonadati</taxon>
        <taxon>Pseudomonadota</taxon>
        <taxon>Alphaproteobacteria</taxon>
        <taxon>Hyphomicrobiales</taxon>
        <taxon>Devosiaceae</taxon>
        <taxon>Devosia</taxon>
    </lineage>
</organism>
<feature type="domain" description="Carrier" evidence="1">
    <location>
        <begin position="3"/>
        <end position="82"/>
    </location>
</feature>
<dbReference type="Gene3D" id="1.10.1200.10">
    <property type="entry name" value="ACP-like"/>
    <property type="match status" value="1"/>
</dbReference>
<dbReference type="InterPro" id="IPR009081">
    <property type="entry name" value="PP-bd_ACP"/>
</dbReference>
<dbReference type="InterPro" id="IPR036736">
    <property type="entry name" value="ACP-like_sf"/>
</dbReference>
<reference evidence="2 3" key="1">
    <citation type="submission" date="2018-12" db="EMBL/GenBank/DDBJ databases">
        <authorList>
            <person name="Criscuolo A."/>
        </authorList>
    </citation>
    <scope>NUCLEOTIDE SEQUENCE [LARGE SCALE GENOMIC DNA]</scope>
    <source>
        <strain evidence="2">ACIP1116281</strain>
    </source>
</reference>
<gene>
    <name evidence="2" type="primary">acpP_2</name>
    <name evidence="2" type="ORF">DEVEQU_03077</name>
</gene>
<protein>
    <submittedName>
        <fullName evidence="2">Acyl carrier protein</fullName>
    </submittedName>
</protein>
<dbReference type="EMBL" id="UZWD01000038">
    <property type="protein sequence ID" value="VDS05930.1"/>
    <property type="molecule type" value="Genomic_DNA"/>
</dbReference>
<evidence type="ECO:0000259" key="1">
    <source>
        <dbReference type="PROSITE" id="PS50075"/>
    </source>
</evidence>
<proteinExistence type="predicted"/>
<dbReference type="AlphaFoldDB" id="A0A447IEM4"/>
<evidence type="ECO:0000313" key="2">
    <source>
        <dbReference type="EMBL" id="VDS05930.1"/>
    </source>
</evidence>
<keyword evidence="3" id="KW-1185">Reference proteome</keyword>
<dbReference type="Pfam" id="PF00550">
    <property type="entry name" value="PP-binding"/>
    <property type="match status" value="1"/>
</dbReference>
<name>A0A447IEM4_9HYPH</name>
<evidence type="ECO:0000313" key="3">
    <source>
        <dbReference type="Proteomes" id="UP000268844"/>
    </source>
</evidence>
<dbReference type="RefSeq" id="WP_126151456.1">
    <property type="nucleotide sequence ID" value="NZ_JBHTMH010000001.1"/>
</dbReference>
<accession>A0A447IEM4</accession>
<dbReference type="OrthoDB" id="2625323at2"/>
<dbReference type="PROSITE" id="PS50075">
    <property type="entry name" value="CARRIER"/>
    <property type="match status" value="1"/>
</dbReference>